<dbReference type="EMBL" id="AMGV01000008">
    <property type="protein sequence ID" value="KEF54992.1"/>
    <property type="molecule type" value="Genomic_DNA"/>
</dbReference>
<keyword evidence="1" id="KW-0539">Nucleus</keyword>
<dbReference type="InterPro" id="IPR053230">
    <property type="entry name" value="Trans_reg_galc"/>
</dbReference>
<protein>
    <recommendedName>
        <fullName evidence="3">Xylanolytic transcriptional activator regulatory domain-containing protein</fullName>
    </recommendedName>
</protein>
<dbReference type="RefSeq" id="XP_013257582.1">
    <property type="nucleotide sequence ID" value="XM_013402128.1"/>
</dbReference>
<reference evidence="4 5" key="1">
    <citation type="submission" date="2013-03" db="EMBL/GenBank/DDBJ databases">
        <title>The Genome Sequence of Exophiala aquamarina CBS 119918.</title>
        <authorList>
            <consortium name="The Broad Institute Genomics Platform"/>
            <person name="Cuomo C."/>
            <person name="de Hoog S."/>
            <person name="Gorbushina A."/>
            <person name="Walker B."/>
            <person name="Young S.K."/>
            <person name="Zeng Q."/>
            <person name="Gargeya S."/>
            <person name="Fitzgerald M."/>
            <person name="Haas B."/>
            <person name="Abouelleil A."/>
            <person name="Allen A.W."/>
            <person name="Alvarado L."/>
            <person name="Arachchi H.M."/>
            <person name="Berlin A.M."/>
            <person name="Chapman S.B."/>
            <person name="Gainer-Dewar J."/>
            <person name="Goldberg J."/>
            <person name="Griggs A."/>
            <person name="Gujja S."/>
            <person name="Hansen M."/>
            <person name="Howarth C."/>
            <person name="Imamovic A."/>
            <person name="Ireland A."/>
            <person name="Larimer J."/>
            <person name="McCowan C."/>
            <person name="Murphy C."/>
            <person name="Pearson M."/>
            <person name="Poon T.W."/>
            <person name="Priest M."/>
            <person name="Roberts A."/>
            <person name="Saif S."/>
            <person name="Shea T."/>
            <person name="Sisk P."/>
            <person name="Sykes S."/>
            <person name="Wortman J."/>
            <person name="Nusbaum C."/>
            <person name="Birren B."/>
        </authorList>
    </citation>
    <scope>NUCLEOTIDE SEQUENCE [LARGE SCALE GENOMIC DNA]</scope>
    <source>
        <strain evidence="4 5">CBS 119918</strain>
    </source>
</reference>
<gene>
    <name evidence="4" type="ORF">A1O9_08644</name>
</gene>
<dbReference type="GeneID" id="25283556"/>
<dbReference type="InterPro" id="IPR007219">
    <property type="entry name" value="XnlR_reg_dom"/>
</dbReference>
<dbReference type="Pfam" id="PF04082">
    <property type="entry name" value="Fungal_trans"/>
    <property type="match status" value="1"/>
</dbReference>
<dbReference type="Proteomes" id="UP000027920">
    <property type="component" value="Unassembled WGS sequence"/>
</dbReference>
<keyword evidence="5" id="KW-1185">Reference proteome</keyword>
<feature type="compositionally biased region" description="Polar residues" evidence="2">
    <location>
        <begin position="1"/>
        <end position="18"/>
    </location>
</feature>
<dbReference type="AlphaFoldDB" id="A0A072P5J2"/>
<evidence type="ECO:0000259" key="3">
    <source>
        <dbReference type="SMART" id="SM00906"/>
    </source>
</evidence>
<dbReference type="GO" id="GO:0008270">
    <property type="term" value="F:zinc ion binding"/>
    <property type="evidence" value="ECO:0007669"/>
    <property type="project" value="InterPro"/>
</dbReference>
<feature type="domain" description="Xylanolytic transcriptional activator regulatory" evidence="3">
    <location>
        <begin position="227"/>
        <end position="300"/>
    </location>
</feature>
<dbReference type="VEuPathDB" id="FungiDB:A1O9_08644"/>
<dbReference type="OrthoDB" id="5296287at2759"/>
<accession>A0A072P5J2</accession>
<dbReference type="GO" id="GO:0003677">
    <property type="term" value="F:DNA binding"/>
    <property type="evidence" value="ECO:0007669"/>
    <property type="project" value="InterPro"/>
</dbReference>
<organism evidence="4 5">
    <name type="scientific">Exophiala aquamarina CBS 119918</name>
    <dbReference type="NCBI Taxonomy" id="1182545"/>
    <lineage>
        <taxon>Eukaryota</taxon>
        <taxon>Fungi</taxon>
        <taxon>Dikarya</taxon>
        <taxon>Ascomycota</taxon>
        <taxon>Pezizomycotina</taxon>
        <taxon>Eurotiomycetes</taxon>
        <taxon>Chaetothyriomycetidae</taxon>
        <taxon>Chaetothyriales</taxon>
        <taxon>Herpotrichiellaceae</taxon>
        <taxon>Exophiala</taxon>
    </lineage>
</organism>
<dbReference type="SMART" id="SM00906">
    <property type="entry name" value="Fungal_trans"/>
    <property type="match status" value="1"/>
</dbReference>
<evidence type="ECO:0000313" key="4">
    <source>
        <dbReference type="EMBL" id="KEF54992.1"/>
    </source>
</evidence>
<proteinExistence type="predicted"/>
<evidence type="ECO:0000313" key="5">
    <source>
        <dbReference type="Proteomes" id="UP000027920"/>
    </source>
</evidence>
<dbReference type="HOGENOM" id="CLU_011910_2_0_1"/>
<evidence type="ECO:0000256" key="1">
    <source>
        <dbReference type="ARBA" id="ARBA00023242"/>
    </source>
</evidence>
<name>A0A072P5J2_9EURO</name>
<dbReference type="PANTHER" id="PTHR47654:SF5">
    <property type="entry name" value="TRANSCRIPTION FACTOR DOMAIN-CONTAINING PROTEIN"/>
    <property type="match status" value="1"/>
</dbReference>
<dbReference type="GO" id="GO:0006351">
    <property type="term" value="P:DNA-templated transcription"/>
    <property type="evidence" value="ECO:0007669"/>
    <property type="project" value="InterPro"/>
</dbReference>
<sequence>MSSDQTIGGENYVDSSVGSPGHQDLLTQSIDIDLGRGTVGFIGKVSEISWITRAYSYLVSLDHEHPDGHANTSQRNSGTQLGYFMDDENLLSIDEDYVNALHWPGDMAVYILSEAFFHALQGIFDSFAREIFLEELRDFPRHQASFSWDQRRWLALTNLIWAIGSKWLHQAMLKDDLGIENHLVYYARARALGLDHRVMLDSQNFYGVKALGMLSFYLFINGSVNRAWALVGLAIRNATSLGLHLKVADGTSSPTQLIERARLWYSLYSLEVAMSEVFGKPPSISLAYTTVPVMLLQGSVHKDHHADNTSSRSLWLDFLRRTRPIIQTMSGGQMSWQIFQFIGYGAPRHHLSYRTRLSMISNQIMTQLYMPNQSNSWASVQKKIANLDIQLLDWHKSLPDDLDLESTVPSGTDPRAKIELALHYQSVRMILHRPCLCHIQILAESTFSRDFNYSNARSCVYGAVALVNILPDNPTRHEAYQLLPWWNLLHYLGQALAVFILELCLDMEHFEQSSTLFKPHIQKAMTYLECLTTGSLSAYKAWRILRQMLMALSFRVDDFDIANIALDAQVPAGWTDVDEATLMEALGSIGEVGS</sequence>
<dbReference type="PANTHER" id="PTHR47654">
    <property type="entry name" value="ZN(II)2CYS6 TRANSCRIPTION FACTOR (EUROFUNG)-RELATED"/>
    <property type="match status" value="1"/>
</dbReference>
<evidence type="ECO:0000256" key="2">
    <source>
        <dbReference type="SAM" id="MobiDB-lite"/>
    </source>
</evidence>
<comment type="caution">
    <text evidence="4">The sequence shown here is derived from an EMBL/GenBank/DDBJ whole genome shotgun (WGS) entry which is preliminary data.</text>
</comment>
<feature type="region of interest" description="Disordered" evidence="2">
    <location>
        <begin position="1"/>
        <end position="20"/>
    </location>
</feature>
<dbReference type="CDD" id="cd12148">
    <property type="entry name" value="fungal_TF_MHR"/>
    <property type="match status" value="1"/>
</dbReference>